<dbReference type="AlphaFoldDB" id="G7TM34"/>
<dbReference type="Pfam" id="PF14559">
    <property type="entry name" value="TPR_19"/>
    <property type="match status" value="1"/>
</dbReference>
<dbReference type="SUPFAM" id="SSF48452">
    <property type="entry name" value="TPR-like"/>
    <property type="match status" value="1"/>
</dbReference>
<feature type="transmembrane region" description="Helical" evidence="2">
    <location>
        <begin position="53"/>
        <end position="76"/>
    </location>
</feature>
<dbReference type="PIRSF" id="PIRSF030959">
    <property type="entry name" value="UCP030959"/>
    <property type="match status" value="1"/>
</dbReference>
<sequence>MPTKGIDPGTRRPAAPRARPWKGRHTRMSPLLLISLLLQAACCVHVVRSGRPLYWIFLLLAFSLLAVLVYVCVAVIPDLRNDPNARRSLKRVRSILDPQREQRDASRRLEVADTPENRRRLAETLLAQGDYAQAAEHYQGALRGLYSDDPHLMLGLAKAQFGLGQPQQARQTLDALIAANPSFRSHDGHLLYARAVEDSGDTEAALHEYATLAQGYPGEEARVRYAQLLQRTARPDQAKAVYEQVLRHATASPKHYQREQRIWVGQARKGLRELGPQRLIQSSLTCAAARGMH</sequence>
<dbReference type="eggNOG" id="COG4700">
    <property type="taxonomic scope" value="Bacteria"/>
</dbReference>
<keyword evidence="2" id="KW-0472">Membrane</keyword>
<keyword evidence="2" id="KW-1133">Transmembrane helix</keyword>
<name>G7TM34_XANOB</name>
<evidence type="ECO:0000313" key="4">
    <source>
        <dbReference type="Proteomes" id="UP000008851"/>
    </source>
</evidence>
<accession>G7TM34</accession>
<dbReference type="Gene3D" id="1.25.40.10">
    <property type="entry name" value="Tetratricopeptide repeat domain"/>
    <property type="match status" value="1"/>
</dbReference>
<evidence type="ECO:0000313" key="3">
    <source>
        <dbReference type="EMBL" id="AEQ97185.1"/>
    </source>
</evidence>
<dbReference type="HOGENOM" id="CLU_088596_0_0_6"/>
<dbReference type="InterPro" id="IPR011990">
    <property type="entry name" value="TPR-like_helical_dom_sf"/>
</dbReference>
<protein>
    <submittedName>
        <fullName evidence="3">Putative membrane protein</fullName>
    </submittedName>
</protein>
<reference evidence="3 4" key="1">
    <citation type="journal article" date="2011" name="J. Bacteriol.">
        <title>Two new complete genome sequences offer insight into host and tissue specificity of plant pathogenic Xanthomonas spp.</title>
        <authorList>
            <person name="Bogdanove A.J."/>
            <person name="Koebnik R."/>
            <person name="Lu H."/>
            <person name="Furutani A."/>
            <person name="Angiuoli S.V."/>
            <person name="Patil P.B."/>
            <person name="Van Sluys M.A."/>
            <person name="Ryan R.P."/>
            <person name="Meyer D.F."/>
            <person name="Han S.W."/>
            <person name="Aparna G."/>
            <person name="Rajaram M."/>
            <person name="Delcher A.L."/>
            <person name="Phillippy A.M."/>
            <person name="Puiu D."/>
            <person name="Schatz M.C."/>
            <person name="Shumway M."/>
            <person name="Sommer D.D."/>
            <person name="Trapnell C."/>
            <person name="Benahmed F."/>
            <person name="Dimitrov G."/>
            <person name="Madupu R."/>
            <person name="Radune D."/>
            <person name="Sullivan S."/>
            <person name="Jha G."/>
            <person name="Ishihara H."/>
            <person name="Lee S.W."/>
            <person name="Pandey A."/>
            <person name="Sharma V."/>
            <person name="Sriariyanun M."/>
            <person name="Szurek B."/>
            <person name="Vera-Cruz C.M."/>
            <person name="Dorman K.S."/>
            <person name="Ronald P.C."/>
            <person name="Verdier V."/>
            <person name="Dow J.M."/>
            <person name="Sonti R.V."/>
            <person name="Tsuge S."/>
            <person name="Brendel V.P."/>
            <person name="Rabinowicz P.D."/>
            <person name="Leach J.E."/>
            <person name="White F.F."/>
            <person name="Salzberg S.L."/>
        </authorList>
    </citation>
    <scope>NUCLEOTIDE SEQUENCE [LARGE SCALE GENOMIC DNA]</scope>
    <source>
        <strain evidence="3 4">BLS256</strain>
    </source>
</reference>
<feature type="region of interest" description="Disordered" evidence="1">
    <location>
        <begin position="1"/>
        <end position="23"/>
    </location>
</feature>
<dbReference type="EMBL" id="CP003057">
    <property type="protein sequence ID" value="AEQ97185.1"/>
    <property type="molecule type" value="Genomic_DNA"/>
</dbReference>
<organism evidence="3 4">
    <name type="scientific">Xanthomonas oryzae pv. oryzicola (strain BLS256)</name>
    <dbReference type="NCBI Taxonomy" id="383407"/>
    <lineage>
        <taxon>Bacteria</taxon>
        <taxon>Pseudomonadati</taxon>
        <taxon>Pseudomonadota</taxon>
        <taxon>Gammaproteobacteria</taxon>
        <taxon>Lysobacterales</taxon>
        <taxon>Lysobacteraceae</taxon>
        <taxon>Xanthomonas</taxon>
    </lineage>
</organism>
<dbReference type="InterPro" id="IPR019734">
    <property type="entry name" value="TPR_rpt"/>
</dbReference>
<evidence type="ECO:0000256" key="2">
    <source>
        <dbReference type="SAM" id="Phobius"/>
    </source>
</evidence>
<dbReference type="Pfam" id="PF13181">
    <property type="entry name" value="TPR_8"/>
    <property type="match status" value="1"/>
</dbReference>
<dbReference type="InterPro" id="IPR014562">
    <property type="entry name" value="UCP030959_TPR_rpt-cont"/>
</dbReference>
<proteinExistence type="predicted"/>
<evidence type="ECO:0000256" key="1">
    <source>
        <dbReference type="SAM" id="MobiDB-lite"/>
    </source>
</evidence>
<keyword evidence="2" id="KW-0812">Transmembrane</keyword>
<dbReference type="Proteomes" id="UP000008851">
    <property type="component" value="Chromosome"/>
</dbReference>
<dbReference type="KEGG" id="xor:XOC_3087"/>
<gene>
    <name evidence="3" type="ORF">XOC_3087</name>
</gene>